<name>U9TLW1_RHIID</name>
<keyword evidence="1" id="KW-0472">Membrane</keyword>
<keyword evidence="1" id="KW-1133">Transmembrane helix</keyword>
<sequence length="74" mass="8311">PKFSLEDPRVLLSLVLFVLRLVVLGNPVSTCGFILRIGILFLKVVGNLGFIFILILDVALDFQVKRKEISQVEK</sequence>
<evidence type="ECO:0000256" key="1">
    <source>
        <dbReference type="SAM" id="Phobius"/>
    </source>
</evidence>
<gene>
    <name evidence="2" type="ORF">GLOINDRAFT_30848</name>
</gene>
<accession>U9TLW1</accession>
<proteinExistence type="predicted"/>
<reference evidence="2" key="1">
    <citation type="submission" date="2013-07" db="EMBL/GenBank/DDBJ databases">
        <title>The genome of an arbuscular mycorrhizal fungus provides insights into the evolution of the oldest plant symbiosis.</title>
        <authorList>
            <consortium name="DOE Joint Genome Institute"/>
            <person name="Tisserant E."/>
            <person name="Malbreil M."/>
            <person name="Kuo A."/>
            <person name="Kohler A."/>
            <person name="Symeonidi A."/>
            <person name="Balestrini R."/>
            <person name="Charron P."/>
            <person name="Duensing N."/>
            <person name="Frei-dit-Frey N."/>
            <person name="Gianinazzi-Pearson V."/>
            <person name="Gilbert B."/>
            <person name="Handa Y."/>
            <person name="Hijri M."/>
            <person name="Kaul R."/>
            <person name="Kawaguchi M."/>
            <person name="Krajinski F."/>
            <person name="Lammers P."/>
            <person name="Lapierre D."/>
            <person name="Masclaux F.G."/>
            <person name="Murat C."/>
            <person name="Morin E."/>
            <person name="Ndikumana S."/>
            <person name="Pagni M."/>
            <person name="Petitpierre D."/>
            <person name="Requena N."/>
            <person name="Rosikiewicz P."/>
            <person name="Riley R."/>
            <person name="Saito K."/>
            <person name="San Clemente H."/>
            <person name="Shapiro H."/>
            <person name="van Tuinen D."/>
            <person name="Becard G."/>
            <person name="Bonfante P."/>
            <person name="Paszkowski U."/>
            <person name="Shachar-Hill Y."/>
            <person name="Young J.P."/>
            <person name="Sanders I.R."/>
            <person name="Henrissat B."/>
            <person name="Rensing S.A."/>
            <person name="Grigoriev I.V."/>
            <person name="Corradi N."/>
            <person name="Roux C."/>
            <person name="Martin F."/>
        </authorList>
    </citation>
    <scope>NUCLEOTIDE SEQUENCE</scope>
    <source>
        <strain evidence="2">DAOM 197198</strain>
    </source>
</reference>
<dbReference type="HOGENOM" id="CLU_2694689_0_0_1"/>
<dbReference type="EMBL" id="KI288390">
    <property type="protein sequence ID" value="ESA09174.1"/>
    <property type="molecule type" value="Genomic_DNA"/>
</dbReference>
<evidence type="ECO:0000313" key="2">
    <source>
        <dbReference type="EMBL" id="ESA09174.1"/>
    </source>
</evidence>
<protein>
    <submittedName>
        <fullName evidence="2">Uncharacterized protein</fullName>
    </submittedName>
</protein>
<feature type="transmembrane region" description="Helical" evidence="1">
    <location>
        <begin position="35"/>
        <end position="60"/>
    </location>
</feature>
<dbReference type="AlphaFoldDB" id="U9TLW1"/>
<keyword evidence="1" id="KW-0812">Transmembrane</keyword>
<organism evidence="2">
    <name type="scientific">Rhizophagus irregularis (strain DAOM 181602 / DAOM 197198 / MUCL 43194)</name>
    <name type="common">Arbuscular mycorrhizal fungus</name>
    <name type="synonym">Glomus intraradices</name>
    <dbReference type="NCBI Taxonomy" id="747089"/>
    <lineage>
        <taxon>Eukaryota</taxon>
        <taxon>Fungi</taxon>
        <taxon>Fungi incertae sedis</taxon>
        <taxon>Mucoromycota</taxon>
        <taxon>Glomeromycotina</taxon>
        <taxon>Glomeromycetes</taxon>
        <taxon>Glomerales</taxon>
        <taxon>Glomeraceae</taxon>
        <taxon>Rhizophagus</taxon>
    </lineage>
</organism>
<feature type="non-terminal residue" evidence="2">
    <location>
        <position position="1"/>
    </location>
</feature>